<evidence type="ECO:0000313" key="1">
    <source>
        <dbReference type="EMBL" id="KKT52419.1"/>
    </source>
</evidence>
<evidence type="ECO:0000313" key="2">
    <source>
        <dbReference type="Proteomes" id="UP000034006"/>
    </source>
</evidence>
<organism evidence="1 2">
    <name type="scientific">Candidatus Collierbacteria bacterium GW2011_GWB2_44_22</name>
    <dbReference type="NCBI Taxonomy" id="1618387"/>
    <lineage>
        <taxon>Bacteria</taxon>
        <taxon>Candidatus Collieribacteriota</taxon>
    </lineage>
</organism>
<name>A0A0G1KWV9_9BACT</name>
<protein>
    <submittedName>
        <fullName evidence="1">Uncharacterized protein</fullName>
    </submittedName>
</protein>
<dbReference type="EMBL" id="LCIH01000002">
    <property type="protein sequence ID" value="KKT52419.1"/>
    <property type="molecule type" value="Genomic_DNA"/>
</dbReference>
<reference evidence="1 2" key="1">
    <citation type="journal article" date="2015" name="Nature">
        <title>rRNA introns, odd ribosomes, and small enigmatic genomes across a large radiation of phyla.</title>
        <authorList>
            <person name="Brown C.T."/>
            <person name="Hug L.A."/>
            <person name="Thomas B.C."/>
            <person name="Sharon I."/>
            <person name="Castelle C.J."/>
            <person name="Singh A."/>
            <person name="Wilkins M.J."/>
            <person name="Williams K.H."/>
            <person name="Banfield J.F."/>
        </authorList>
    </citation>
    <scope>NUCLEOTIDE SEQUENCE [LARGE SCALE GENOMIC DNA]</scope>
</reference>
<proteinExistence type="predicted"/>
<accession>A0A0G1KWV9</accession>
<dbReference type="Proteomes" id="UP000034006">
    <property type="component" value="Unassembled WGS sequence"/>
</dbReference>
<sequence>MATSYDRELTVNFLGYIHCGQAVCYLSSETGVGMLYLNNSEIKELVKVIIIGKNDFVEHREVGPLTISFKDGNVTIDWTNCKDGKETATFEEIQLVKVLDIDSVRDLVLNRRAA</sequence>
<dbReference type="AlphaFoldDB" id="A0A0G1KWV9"/>
<comment type="caution">
    <text evidence="1">The sequence shown here is derived from an EMBL/GenBank/DDBJ whole genome shotgun (WGS) entry which is preliminary data.</text>
</comment>
<gene>
    <name evidence="1" type="ORF">UW44_C0002G0085</name>
</gene>
<dbReference type="STRING" id="1618387.UW44_C0002G0085"/>